<dbReference type="InterPro" id="IPR023485">
    <property type="entry name" value="Ptyr_pPase"/>
</dbReference>
<accession>A0ABR2K1B7</accession>
<keyword evidence="3" id="KW-0904">Protein phosphatase</keyword>
<feature type="domain" description="Phosphotyrosine protein phosphatase I" evidence="4">
    <location>
        <begin position="9"/>
        <end position="157"/>
    </location>
</feature>
<dbReference type="InterPro" id="IPR050438">
    <property type="entry name" value="LMW_PTPase"/>
</dbReference>
<comment type="similarity">
    <text evidence="1">Belongs to the low molecular weight phosphotyrosine protein phosphatase family.</text>
</comment>
<organism evidence="5 6">
    <name type="scientific">Tritrichomonas musculus</name>
    <dbReference type="NCBI Taxonomy" id="1915356"/>
    <lineage>
        <taxon>Eukaryota</taxon>
        <taxon>Metamonada</taxon>
        <taxon>Parabasalia</taxon>
        <taxon>Tritrichomonadida</taxon>
        <taxon>Tritrichomonadidae</taxon>
        <taxon>Tritrichomonas</taxon>
    </lineage>
</organism>
<dbReference type="Pfam" id="PF01451">
    <property type="entry name" value="LMWPc"/>
    <property type="match status" value="1"/>
</dbReference>
<dbReference type="PANTHER" id="PTHR11717:SF7">
    <property type="entry name" value="LOW MOLECULAR WEIGHT PHOSPHOTYROSINE PROTEIN PHOSPHATASE"/>
    <property type="match status" value="1"/>
</dbReference>
<evidence type="ECO:0000256" key="3">
    <source>
        <dbReference type="ARBA" id="ARBA00022912"/>
    </source>
</evidence>
<dbReference type="InterPro" id="IPR017867">
    <property type="entry name" value="Tyr_phospatase_low_mol_wt"/>
</dbReference>
<dbReference type="PRINTS" id="PR00719">
    <property type="entry name" value="LMWPTPASE"/>
</dbReference>
<dbReference type="SMART" id="SM00226">
    <property type="entry name" value="LMWPc"/>
    <property type="match status" value="1"/>
</dbReference>
<comment type="caution">
    <text evidence="5">The sequence shown here is derived from an EMBL/GenBank/DDBJ whole genome shotgun (WGS) entry which is preliminary data.</text>
</comment>
<dbReference type="Gene3D" id="3.40.50.2300">
    <property type="match status" value="1"/>
</dbReference>
<protein>
    <submittedName>
        <fullName evidence="5">Low molecular weight phosphotyrosine protein phosphatase</fullName>
    </submittedName>
</protein>
<evidence type="ECO:0000313" key="5">
    <source>
        <dbReference type="EMBL" id="KAK8884899.1"/>
    </source>
</evidence>
<keyword evidence="6" id="KW-1185">Reference proteome</keyword>
<sequence>MNNSLDESQSILFVCIGNICRSPACEAICKSLFQNSNFQSNPKHLNMKISSAAMAQFHLNESPDFRIQDVCLRNGIDISNYRAKQIKKIDWLTYNYIVALDPSIYNILQNMKPVDSKAKLLLFNAPNGIADPYYGGKLEFTRMFKEIQMNMEPFLINNKIL</sequence>
<gene>
    <name evidence="5" type="ORF">M9Y10_044022</name>
</gene>
<dbReference type="InterPro" id="IPR036196">
    <property type="entry name" value="Ptyr_pPase_sf"/>
</dbReference>
<dbReference type="SUPFAM" id="SSF52788">
    <property type="entry name" value="Phosphotyrosine protein phosphatases I"/>
    <property type="match status" value="1"/>
</dbReference>
<evidence type="ECO:0000256" key="1">
    <source>
        <dbReference type="ARBA" id="ARBA00011063"/>
    </source>
</evidence>
<reference evidence="5 6" key="1">
    <citation type="submission" date="2024-04" db="EMBL/GenBank/DDBJ databases">
        <title>Tritrichomonas musculus Genome.</title>
        <authorList>
            <person name="Alves-Ferreira E."/>
            <person name="Grigg M."/>
            <person name="Lorenzi H."/>
            <person name="Galac M."/>
        </authorList>
    </citation>
    <scope>NUCLEOTIDE SEQUENCE [LARGE SCALE GENOMIC DNA]</scope>
    <source>
        <strain evidence="5 6">EAF2021</strain>
    </source>
</reference>
<evidence type="ECO:0000256" key="2">
    <source>
        <dbReference type="ARBA" id="ARBA00022801"/>
    </source>
</evidence>
<proteinExistence type="inferred from homology"/>
<dbReference type="EMBL" id="JAPFFF010000008">
    <property type="protein sequence ID" value="KAK8884899.1"/>
    <property type="molecule type" value="Genomic_DNA"/>
</dbReference>
<evidence type="ECO:0000259" key="4">
    <source>
        <dbReference type="SMART" id="SM00226"/>
    </source>
</evidence>
<dbReference type="Proteomes" id="UP001470230">
    <property type="component" value="Unassembled WGS sequence"/>
</dbReference>
<evidence type="ECO:0000313" key="6">
    <source>
        <dbReference type="Proteomes" id="UP001470230"/>
    </source>
</evidence>
<keyword evidence="2" id="KW-0378">Hydrolase</keyword>
<dbReference type="CDD" id="cd16343">
    <property type="entry name" value="LMWPTP"/>
    <property type="match status" value="1"/>
</dbReference>
<name>A0ABR2K1B7_9EUKA</name>
<dbReference type="PANTHER" id="PTHR11717">
    <property type="entry name" value="LOW MOLECULAR WEIGHT PROTEIN TYROSINE PHOSPHATASE"/>
    <property type="match status" value="1"/>
</dbReference>